<keyword evidence="4" id="KW-1185">Reference proteome</keyword>
<comment type="caution">
    <text evidence="3">The sequence shown here is derived from an EMBL/GenBank/DDBJ whole genome shotgun (WGS) entry which is preliminary data.</text>
</comment>
<keyword evidence="2" id="KW-1133">Transmembrane helix</keyword>
<evidence type="ECO:0000313" key="4">
    <source>
        <dbReference type="Proteomes" id="UP000095767"/>
    </source>
</evidence>
<dbReference type="PANTHER" id="PTHR31170">
    <property type="entry name" value="BNAC04G53230D PROTEIN"/>
    <property type="match status" value="1"/>
</dbReference>
<reference evidence="3 4" key="1">
    <citation type="submission" date="2016-09" db="EMBL/GenBank/DDBJ databases">
        <title>The draft genome of Dichanthelium oligosanthes: A C3 panicoid grass species.</title>
        <authorList>
            <person name="Studer A.J."/>
            <person name="Schnable J.C."/>
            <person name="Brutnell T.P."/>
        </authorList>
    </citation>
    <scope>NUCLEOTIDE SEQUENCE [LARGE SCALE GENOMIC DNA]</scope>
    <source>
        <strain evidence="4">cv. Kellogg 1175</strain>
        <tissue evidence="3">Leaf</tissue>
    </source>
</reference>
<protein>
    <submittedName>
        <fullName evidence="3">Uncharacterized protein</fullName>
    </submittedName>
</protein>
<dbReference type="OrthoDB" id="672127at2759"/>
<keyword evidence="2" id="KW-0812">Transmembrane</keyword>
<dbReference type="Proteomes" id="UP000095767">
    <property type="component" value="Unassembled WGS sequence"/>
</dbReference>
<proteinExistence type="predicted"/>
<dbReference type="EMBL" id="LWDX02072098">
    <property type="protein sequence ID" value="OEL13863.1"/>
    <property type="molecule type" value="Genomic_DNA"/>
</dbReference>
<evidence type="ECO:0000256" key="1">
    <source>
        <dbReference type="SAM" id="MobiDB-lite"/>
    </source>
</evidence>
<dbReference type="AlphaFoldDB" id="A0A1E5ULV9"/>
<feature type="transmembrane region" description="Helical" evidence="2">
    <location>
        <begin position="653"/>
        <end position="680"/>
    </location>
</feature>
<dbReference type="Pfam" id="PF03140">
    <property type="entry name" value="DUF247"/>
    <property type="match status" value="1"/>
</dbReference>
<feature type="region of interest" description="Disordered" evidence="1">
    <location>
        <begin position="355"/>
        <end position="375"/>
    </location>
</feature>
<gene>
    <name evidence="3" type="ORF">BAE44_0025118</name>
</gene>
<dbReference type="STRING" id="888268.A0A1E5ULV9"/>
<evidence type="ECO:0000313" key="3">
    <source>
        <dbReference type="EMBL" id="OEL13863.1"/>
    </source>
</evidence>
<evidence type="ECO:0000256" key="2">
    <source>
        <dbReference type="SAM" id="Phobius"/>
    </source>
</evidence>
<keyword evidence="2" id="KW-0472">Membrane</keyword>
<organism evidence="3 4">
    <name type="scientific">Dichanthelium oligosanthes</name>
    <dbReference type="NCBI Taxonomy" id="888268"/>
    <lineage>
        <taxon>Eukaryota</taxon>
        <taxon>Viridiplantae</taxon>
        <taxon>Streptophyta</taxon>
        <taxon>Embryophyta</taxon>
        <taxon>Tracheophyta</taxon>
        <taxon>Spermatophyta</taxon>
        <taxon>Magnoliopsida</taxon>
        <taxon>Liliopsida</taxon>
        <taxon>Poales</taxon>
        <taxon>Poaceae</taxon>
        <taxon>PACMAD clade</taxon>
        <taxon>Panicoideae</taxon>
        <taxon>Panicodae</taxon>
        <taxon>Paniceae</taxon>
        <taxon>Dichantheliinae</taxon>
        <taxon>Dichanthelium</taxon>
    </lineage>
</organism>
<name>A0A1E5ULV9_9POAL</name>
<sequence>MPNDATNSGLEDGVLGHTVSIVVGEAASATAVVVDSAAAFGAVAHDDENEGQAAVADTAVSLLCSVDMAGETVVAAHSLADTVGDGEDIAAGEVTAEGGVRATPGRTVLVADEVVANEGEGVIDGDGEPIAAGDVNAHGGVTSATYSVASAADEIVAAQGEAVTMDEDVGGRATNLDASAARSDENTMVNVGLLAARSNPEEPSREQIGDSDVITIDISPQEELSEEISPATATPSTEQFSGGCPVIIAKVGDLTRNVNEMEYEPHHVSIGPYHRIDHPHLAKDGEKERCLADVLSMKPGATEQKYLEALAFLEKQARRCYDDEFSIESKEFMRMLLLDGCYLLRRFGNLDAGPHRNGTQEASGHHVQRESSSSTVLASGGANKLEGVSVVRDCLFLAENQIPFFVLEKIYHLTFDGRDTSAADRIALYVRQLLAETYQYYHVVEAPPLANPSKPGNLLHLLHMHFKPSSMLSSGTSNNKSVPIGERVGRWRSATDYHMVGVKFKWRLVGAGDAKCILDVELTGRGGGVLEIPRLNIHGETRRLLRNLMALEQQNPVVGSHVTAFCVFMSQVASKESDVELLCSEGIIHHSIGNNAEVASLFSDLCKGIVFDPNSADDNYLLPYWQKLEKRYQSLLPRWTAWFKHTYFRNPCLAIGLLAVTVGLFCAIVQTVYSVLAYYYRHS</sequence>
<dbReference type="PANTHER" id="PTHR31170:SF18">
    <property type="entry name" value="(WILD MALAYSIAN BANANA) HYPOTHETICAL PROTEIN"/>
    <property type="match status" value="1"/>
</dbReference>
<dbReference type="InterPro" id="IPR004158">
    <property type="entry name" value="DUF247_pln"/>
</dbReference>
<accession>A0A1E5ULV9</accession>